<evidence type="ECO:0000256" key="1">
    <source>
        <dbReference type="ARBA" id="ARBA00022490"/>
    </source>
</evidence>
<comment type="pathway">
    <text evidence="9">Isoprenoid biosynthesis; isopentenyl diphosphate biosynthesis via mevalonate pathway; isopentenyl diphosphate from (R)-mevalonate: step 1/3.</text>
</comment>
<dbReference type="PANTHER" id="PTHR43290:SF2">
    <property type="entry name" value="MEVALONATE KINASE"/>
    <property type="match status" value="1"/>
</dbReference>
<dbReference type="InterPro" id="IPR006205">
    <property type="entry name" value="Mev_gal_kin"/>
</dbReference>
<dbReference type="Pfam" id="PF00288">
    <property type="entry name" value="GHMP_kinases_N"/>
    <property type="match status" value="1"/>
</dbReference>
<dbReference type="GO" id="GO:0004496">
    <property type="term" value="F:mevalonate kinase activity"/>
    <property type="evidence" value="ECO:0007669"/>
    <property type="project" value="InterPro"/>
</dbReference>
<evidence type="ECO:0000313" key="12">
    <source>
        <dbReference type="EMBL" id="ANF58838.1"/>
    </source>
</evidence>
<keyword evidence="13" id="KW-1185">Reference proteome</keyword>
<feature type="domain" description="GHMP kinase N-terminal" evidence="10">
    <location>
        <begin position="77"/>
        <end position="159"/>
    </location>
</feature>
<sequence>MEREHLKPLFHAGHGVTCGKFILIGEHSVVYGEPAIAMPLHSVRMSARVAHGAPEHWFESELYQGPLARLPASLTGIKAAIEACLEELGERPDGLNFIIESEVPTERGMGSSAAVAGAVVRALFDLYRRPLDRDTLFALVQVSERIAHGNPSGLDAVATSAAAPIHFQRGEFRDLPIALTGVFVIADTGIKGGTRQTVADLGARFAAERSEVEPRILRLGKLTEEARGCLAHDRPARLGELMNEAHAQLAALDISSPELDRLVEAALAHGALGAKLTGGGRGGCMVALCTDAEAASAVAQALLASGARQTWIHRFEEYPA</sequence>
<dbReference type="KEGG" id="haa:A5892_16340"/>
<dbReference type="EMBL" id="CP015243">
    <property type="protein sequence ID" value="ANF58838.1"/>
    <property type="molecule type" value="Genomic_DNA"/>
</dbReference>
<accession>A0A172YHW7</accession>
<dbReference type="GO" id="GO:0019287">
    <property type="term" value="P:isopentenyl diphosphate biosynthetic process, mevalonate pathway"/>
    <property type="evidence" value="ECO:0007669"/>
    <property type="project" value="UniProtKB-UniPathway"/>
</dbReference>
<name>A0A172YHW7_9GAMM</name>
<dbReference type="Pfam" id="PF08544">
    <property type="entry name" value="GHMP_kinases_C"/>
    <property type="match status" value="1"/>
</dbReference>
<dbReference type="SUPFAM" id="SSF54211">
    <property type="entry name" value="Ribosomal protein S5 domain 2-like"/>
    <property type="match status" value="1"/>
</dbReference>
<proteinExistence type="predicted"/>
<evidence type="ECO:0000256" key="5">
    <source>
        <dbReference type="ARBA" id="ARBA00022777"/>
    </source>
</evidence>
<dbReference type="Gene3D" id="3.30.230.10">
    <property type="match status" value="1"/>
</dbReference>
<keyword evidence="6" id="KW-0067">ATP-binding</keyword>
<evidence type="ECO:0000256" key="9">
    <source>
        <dbReference type="ARBA" id="ARBA00029438"/>
    </source>
</evidence>
<dbReference type="InterPro" id="IPR006204">
    <property type="entry name" value="GHMP_kinase_N_dom"/>
</dbReference>
<keyword evidence="7" id="KW-0460">Magnesium</keyword>
<dbReference type="STRING" id="376489.A5892_16340"/>
<feature type="domain" description="GHMP kinase C-terminal" evidence="11">
    <location>
        <begin position="230"/>
        <end position="305"/>
    </location>
</feature>
<protein>
    <recommendedName>
        <fullName evidence="14">Mevalonate kinase</fullName>
    </recommendedName>
</protein>
<dbReference type="InterPro" id="IPR013750">
    <property type="entry name" value="GHMP_kinase_C_dom"/>
</dbReference>
<dbReference type="SUPFAM" id="SSF55060">
    <property type="entry name" value="GHMP Kinase, C-terminal domain"/>
    <property type="match status" value="1"/>
</dbReference>
<dbReference type="RefSeq" id="WP_064123694.1">
    <property type="nucleotide sequence ID" value="NZ_CP015243.1"/>
</dbReference>
<organism evidence="12 13">
    <name type="scientific">Halotalea alkalilenta</name>
    <dbReference type="NCBI Taxonomy" id="376489"/>
    <lineage>
        <taxon>Bacteria</taxon>
        <taxon>Pseudomonadati</taxon>
        <taxon>Pseudomonadota</taxon>
        <taxon>Gammaproteobacteria</taxon>
        <taxon>Oceanospirillales</taxon>
        <taxon>Halomonadaceae</taxon>
        <taxon>Halotalea</taxon>
    </lineage>
</organism>
<dbReference type="PRINTS" id="PR00959">
    <property type="entry name" value="MEVGALKINASE"/>
</dbReference>
<dbReference type="UniPathway" id="UPA00057">
    <property type="reaction ID" value="UER00098"/>
</dbReference>
<dbReference type="GO" id="GO:0005829">
    <property type="term" value="C:cytosol"/>
    <property type="evidence" value="ECO:0007669"/>
    <property type="project" value="TreeGrafter"/>
</dbReference>
<dbReference type="InterPro" id="IPR020568">
    <property type="entry name" value="Ribosomal_Su5_D2-typ_SF"/>
</dbReference>
<dbReference type="GO" id="GO:0005524">
    <property type="term" value="F:ATP binding"/>
    <property type="evidence" value="ECO:0007669"/>
    <property type="project" value="UniProtKB-KW"/>
</dbReference>
<keyword evidence="8" id="KW-0443">Lipid metabolism</keyword>
<dbReference type="NCBIfam" id="TIGR00549">
    <property type="entry name" value="mevalon_kin"/>
    <property type="match status" value="1"/>
</dbReference>
<dbReference type="Gene3D" id="3.30.70.890">
    <property type="entry name" value="GHMP kinase, C-terminal domain"/>
    <property type="match status" value="1"/>
</dbReference>
<evidence type="ECO:0000256" key="6">
    <source>
        <dbReference type="ARBA" id="ARBA00022840"/>
    </source>
</evidence>
<evidence type="ECO:0000313" key="13">
    <source>
        <dbReference type="Proteomes" id="UP000077875"/>
    </source>
</evidence>
<keyword evidence="5" id="KW-0418">Kinase</keyword>
<evidence type="ECO:0000256" key="7">
    <source>
        <dbReference type="ARBA" id="ARBA00022842"/>
    </source>
</evidence>
<dbReference type="InterPro" id="IPR036554">
    <property type="entry name" value="GHMP_kinase_C_sf"/>
</dbReference>
<dbReference type="AlphaFoldDB" id="A0A172YHW7"/>
<evidence type="ECO:0008006" key="14">
    <source>
        <dbReference type="Google" id="ProtNLM"/>
    </source>
</evidence>
<evidence type="ECO:0000259" key="10">
    <source>
        <dbReference type="Pfam" id="PF00288"/>
    </source>
</evidence>
<keyword evidence="2" id="KW-0444">Lipid biosynthesis</keyword>
<keyword evidence="1" id="KW-0963">Cytoplasm</keyword>
<reference evidence="12 13" key="1">
    <citation type="submission" date="2016-04" db="EMBL/GenBank/DDBJ databases">
        <title>Complete Genome Sequence of Halotalea alkalilenta IHB B 13600.</title>
        <authorList>
            <person name="Swarnkar M.K."/>
            <person name="Sharma A."/>
            <person name="Kaushal K."/>
            <person name="Soni R."/>
            <person name="Rana S."/>
            <person name="Singh A.K."/>
            <person name="Gulati A."/>
        </authorList>
    </citation>
    <scope>NUCLEOTIDE SEQUENCE [LARGE SCALE GENOMIC DNA]</scope>
    <source>
        <strain evidence="12 13">IHB B 13600</strain>
    </source>
</reference>
<evidence type="ECO:0000259" key="11">
    <source>
        <dbReference type="Pfam" id="PF08544"/>
    </source>
</evidence>
<dbReference type="InterPro" id="IPR014721">
    <property type="entry name" value="Ribsml_uS5_D2-typ_fold_subgr"/>
</dbReference>
<dbReference type="Proteomes" id="UP000077875">
    <property type="component" value="Chromosome"/>
</dbReference>
<evidence type="ECO:0000256" key="3">
    <source>
        <dbReference type="ARBA" id="ARBA00022679"/>
    </source>
</evidence>
<keyword evidence="4" id="KW-0547">Nucleotide-binding</keyword>
<evidence type="ECO:0000256" key="2">
    <source>
        <dbReference type="ARBA" id="ARBA00022516"/>
    </source>
</evidence>
<evidence type="ECO:0000256" key="4">
    <source>
        <dbReference type="ARBA" id="ARBA00022741"/>
    </source>
</evidence>
<evidence type="ECO:0000256" key="8">
    <source>
        <dbReference type="ARBA" id="ARBA00023098"/>
    </source>
</evidence>
<dbReference type="PANTHER" id="PTHR43290">
    <property type="entry name" value="MEVALONATE KINASE"/>
    <property type="match status" value="1"/>
</dbReference>
<keyword evidence="3" id="KW-0808">Transferase</keyword>
<gene>
    <name evidence="12" type="ORF">A5892_16340</name>
</gene>